<feature type="compositionally biased region" description="Basic and acidic residues" evidence="1">
    <location>
        <begin position="358"/>
        <end position="373"/>
    </location>
</feature>
<dbReference type="PANTHER" id="PTHR12505">
    <property type="entry name" value="PHD FINGER TRANSCRIPTION FACTOR"/>
    <property type="match status" value="1"/>
</dbReference>
<feature type="compositionally biased region" description="Polar residues" evidence="1">
    <location>
        <begin position="580"/>
        <end position="594"/>
    </location>
</feature>
<feature type="compositionally biased region" description="Basic residues" evidence="1">
    <location>
        <begin position="2285"/>
        <end position="2297"/>
    </location>
</feature>
<dbReference type="InterPro" id="IPR043151">
    <property type="entry name" value="BAH_sf"/>
</dbReference>
<dbReference type="Pfam" id="PF01426">
    <property type="entry name" value="BAH"/>
    <property type="match status" value="1"/>
</dbReference>
<gene>
    <name evidence="3" type="ORF">NP493_648g01041</name>
</gene>
<feature type="compositionally biased region" description="Polar residues" evidence="1">
    <location>
        <begin position="2265"/>
        <end position="2277"/>
    </location>
</feature>
<feature type="region of interest" description="Disordered" evidence="1">
    <location>
        <begin position="1776"/>
        <end position="1840"/>
    </location>
</feature>
<dbReference type="Gene3D" id="2.30.30.140">
    <property type="match status" value="1"/>
</dbReference>
<feature type="compositionally biased region" description="Polar residues" evidence="1">
    <location>
        <begin position="1113"/>
        <end position="1123"/>
    </location>
</feature>
<feature type="region of interest" description="Disordered" evidence="1">
    <location>
        <begin position="1870"/>
        <end position="1923"/>
    </location>
</feature>
<evidence type="ECO:0000313" key="3">
    <source>
        <dbReference type="EMBL" id="KAK2176670.1"/>
    </source>
</evidence>
<feature type="compositionally biased region" description="Basic residues" evidence="1">
    <location>
        <begin position="67"/>
        <end position="79"/>
    </location>
</feature>
<feature type="compositionally biased region" description="Polar residues" evidence="1">
    <location>
        <begin position="625"/>
        <end position="640"/>
    </location>
</feature>
<feature type="compositionally biased region" description="Basic and acidic residues" evidence="1">
    <location>
        <begin position="1738"/>
        <end position="1752"/>
    </location>
</feature>
<dbReference type="PANTHER" id="PTHR12505:SF24">
    <property type="entry name" value="PROTEIN WINGED EYE"/>
    <property type="match status" value="1"/>
</dbReference>
<feature type="compositionally biased region" description="Low complexity" evidence="1">
    <location>
        <begin position="2161"/>
        <end position="2173"/>
    </location>
</feature>
<dbReference type="InterPro" id="IPR048924">
    <property type="entry name" value="BAHCC1-like_Tudor"/>
</dbReference>
<comment type="caution">
    <text evidence="3">The sequence shown here is derived from an EMBL/GenBank/DDBJ whole genome shotgun (WGS) entry which is preliminary data.</text>
</comment>
<evidence type="ECO:0000256" key="1">
    <source>
        <dbReference type="SAM" id="MobiDB-lite"/>
    </source>
</evidence>
<feature type="compositionally biased region" description="Polar residues" evidence="1">
    <location>
        <begin position="209"/>
        <end position="225"/>
    </location>
</feature>
<dbReference type="PROSITE" id="PS51038">
    <property type="entry name" value="BAH"/>
    <property type="match status" value="1"/>
</dbReference>
<feature type="region of interest" description="Disordered" evidence="1">
    <location>
        <begin position="573"/>
        <end position="656"/>
    </location>
</feature>
<feature type="region of interest" description="Disordered" evidence="1">
    <location>
        <begin position="1721"/>
        <end position="1756"/>
    </location>
</feature>
<dbReference type="EMBL" id="JAODUO010000647">
    <property type="protein sequence ID" value="KAK2176670.1"/>
    <property type="molecule type" value="Genomic_DNA"/>
</dbReference>
<sequence length="2461" mass="265508">MFIPLSDATILNEALLYHCAGAGAGAGVSGASVPPAFLTAPSTSHPACLSPADAARAAVKVSPPARTKSRSRTPKTVTKRSHDAKQTPEVPRDDGYGSTAARTVAHAEPPKRVHANSKTGNRETADSAESTRKRRAEVSPDSSARKRRMRNDNTTAPSVRSAAGDASPRLNGSDARTEKRVEKEKPETEKECETSPDASVSRPDRKSRSANSGHNATVAAVTSSRAGYKSPPATGETAVDPRQRVTVAGSGGTAVSSSSSCLLTGYHCTVTQLGLSPSSRTVHAPTFTPEVGTVYDGPISAATSPAAGKPLKTSPGSSPETARPAADGGVKSDKGDVTSPQAVAERPGSIESNQIKSRTPDKEAVGETSDSKTSRTSTPTAGAVGTAPYRKVKVEHAVSNVASPGGKGNATPTTKHSESQGADGDSDTHNASASLSSISSDGNGFASAANAGHNSRLADMHVSCGVYPPRLPRPVGGDFSRLLSVPQSMGSGFYSDDDRRRLAISAGGWLRTPVAVASDYALPVPIPSASYSPAGGADVSPSSGSGRTVAPVPSVAGFHHADAETVVDLSAGSSRCKVKPTNSGSFPSRRSTTGAARDNNRTTELGVSGSRVGANSTRAKHKTVAVSSNYSNSRDISARTSPKAGGAGGGKSVVGNDDIVDLSAARTNRSAADVNVSRPVDVNARTSELKTEKSEPVARCRSPANRRVDVKEEWVDTDRKGRHDDTPPCLGTIPVGIAIARQRDARHAKKVVNPGRGYLAPNAIICTRAFVPKHALFVRTTTHSGSAACVININERDADEGTDDDTQPTCLSSGGFGKPSHQGQPVHHISRDDQSMSSGQMAGELHKLAKGLPDMRTHLTSNLVVTHAPDVTAAMWPQQSMSGSVQPHVTRPWMETSAPVNPAMWLGQGAFNVPHPPDPTQLPLAPHAEIKLVQHPITGQLYIIPRMNWPSYPPGLQAAPQYAPGLESQSVKDESALTGRCCQPSESTARPGDCPAMMHMLTDSKKGENLYSSSQLSTAGDVPPHHPFLPGMGLEAGQHPYHLPCPPAPPAHLHYFYDPSCFVRVAPPHDVVVAQAKNSPMPSKTETQSEDNVAETSSLLHDGAATTKREISLHSSETESGSETADPDMTGEIGHRTEITTKSEKISADGVVSTRETHTVLATVPKTEAVPTESVSATGKVVIKSNNVAEAAVTKQSRCKLRRSAAESTAQCTTDRTEATTKEGHPKTTAALGGLEALYVAAVQLRSETTTKTVAHTETPLDGLQLLCSAMERAQKDPGNGTSRSKAKSASPAPCVATTGSPDLEKNYNAPKKGSFTPLKTSLLKKDETGEWCSSPLKIGLENMDVLELEMRVRLAELQKKYKEKQRELARLQPRRNSEKDDEKQAKRRPGRPRKKSVKTAHKIDTVTSPTAAFVSSKVTPVKSEVSQSSKKKRRKKELPKNVDVNVTAPQPKPVTDGKAKVSTNPPDKLPQKPCAANDTVRLSKKQDLAKSTTKKRLFTNVADKPSVTLPKTPISVVKSPKPASVKVPSSQSQETPHPTKHGHPGKISSHTNRISTTKKPQKEKPPPNKTETSSQEDLSWLLGDGWQRSVSDSSVKKVVTKPKLPASPESTSFEDVKWPKNRTSGTVPATQKCENIHKDGFHDNADLGLQYASKKVEIMQTSVAAATSAALKSKKRKRLEDGSGLVSFVDEAPVKKRKPGRPKKFILTGKVGTETIVAKKPRHMTFFPSPPRSPSPEPRKHDQRQSPKDEELPFFLNEDWRRRRSERIFLNDFDSPKAFKSPVTQNSPTRPKVTSPKPNTPNVSRRDLSSPKLTIGTAVRPKVAGPTLTTPSTCDGVTTTTNTSVVTTVRISTSAANERSRIKCVHDLSQKVKKKYSKSTRKPDARKVPTVPANKYSQSKTKPKPQQSPAKPASKALPPKQPPQIFTYQKYYFSSDSESDASTDEEDDVPLSSYVEKPVPVWPTPQTPSCIIHEGDLRDGLRVLLFLEHLFFEGQVRGIHPPDVYGVLIDGERGNRPHVFSQEEVLKLAVLDVKPPTPETLPDGARVCAYWSQQFRCLYPGTVSTDSPNPDADPALITVEFDDGDSGRIPISHIRMLPPDFPEQGVEPEVVGKRRRRTVSEDLLADTKERRPSISDTVCSYQLSDNAGLRQRRSAKRSDQQTTTSQTGGASQERNTPKKASSQERKVRSTKHRNDRRRSVVASNSQRSKDLRNRPTTQAKAKDRVASLGRKDRVLLPSSRSRLKTVETKAESSDESDSDESLLNAVTENDVSSSELSENDTKKANKTRQKKRRNGKVRGFVVGGRQWWRWLGTSTRRPGMKGRARKEFYKAIRRGHETIRVGDAAVFTSTGHNRLPYIGRVVSMWEAWGGNKVVKVKWFYHPEETKGGKRLAELMGALYLSPHTDENDVQTISHKIEVVSFTEYQRGQPKSVKRSDLYYLAGTYHPTIGMIQFEPDVKLI</sequence>
<feature type="compositionally biased region" description="Basic and acidic residues" evidence="1">
    <location>
        <begin position="175"/>
        <end position="193"/>
    </location>
</feature>
<feature type="compositionally biased region" description="Low complexity" evidence="1">
    <location>
        <begin position="1516"/>
        <end position="1534"/>
    </location>
</feature>
<feature type="compositionally biased region" description="Basic and acidic residues" evidence="1">
    <location>
        <begin position="1365"/>
        <end position="1385"/>
    </location>
</feature>
<dbReference type="Gene3D" id="2.30.30.490">
    <property type="match status" value="1"/>
</dbReference>
<organism evidence="3 4">
    <name type="scientific">Ridgeia piscesae</name>
    <name type="common">Tubeworm</name>
    <dbReference type="NCBI Taxonomy" id="27915"/>
    <lineage>
        <taxon>Eukaryota</taxon>
        <taxon>Metazoa</taxon>
        <taxon>Spiralia</taxon>
        <taxon>Lophotrochozoa</taxon>
        <taxon>Annelida</taxon>
        <taxon>Polychaeta</taxon>
        <taxon>Sedentaria</taxon>
        <taxon>Canalipalpata</taxon>
        <taxon>Sabellida</taxon>
        <taxon>Siboglinidae</taxon>
        <taxon>Ridgeia</taxon>
    </lineage>
</organism>
<dbReference type="Pfam" id="PF21744">
    <property type="entry name" value="BAHCC1-like_Tudor"/>
    <property type="match status" value="1"/>
</dbReference>
<dbReference type="SMART" id="SM00439">
    <property type="entry name" value="BAH"/>
    <property type="match status" value="1"/>
</dbReference>
<feature type="region of interest" description="Disordered" evidence="1">
    <location>
        <begin position="58"/>
        <end position="238"/>
    </location>
</feature>
<feature type="domain" description="BAH" evidence="2">
    <location>
        <begin position="2338"/>
        <end position="2456"/>
    </location>
</feature>
<feature type="compositionally biased region" description="Low complexity" evidence="1">
    <location>
        <begin position="431"/>
        <end position="440"/>
    </location>
</feature>
<feature type="region of interest" description="Disordered" evidence="1">
    <location>
        <begin position="2146"/>
        <end position="2297"/>
    </location>
</feature>
<reference evidence="3" key="1">
    <citation type="journal article" date="2023" name="Mol. Biol. Evol.">
        <title>Third-Generation Sequencing Reveals the Adaptive Role of the Epigenome in Three Deep-Sea Polychaetes.</title>
        <authorList>
            <person name="Perez M."/>
            <person name="Aroh O."/>
            <person name="Sun Y."/>
            <person name="Lan Y."/>
            <person name="Juniper S.K."/>
            <person name="Young C.R."/>
            <person name="Angers B."/>
            <person name="Qian P.Y."/>
        </authorList>
    </citation>
    <scope>NUCLEOTIDE SEQUENCE</scope>
    <source>
        <strain evidence="3">R07B-5</strain>
    </source>
</reference>
<proteinExistence type="predicted"/>
<feature type="compositionally biased region" description="Basic and acidic residues" evidence="1">
    <location>
        <begin position="120"/>
        <end position="131"/>
    </location>
</feature>
<accession>A0AAD9KTM7</accession>
<dbReference type="Proteomes" id="UP001209878">
    <property type="component" value="Unassembled WGS sequence"/>
</dbReference>
<feature type="region of interest" description="Disordered" evidence="1">
    <location>
        <begin position="298"/>
        <end position="440"/>
    </location>
</feature>
<dbReference type="CDD" id="cd04714">
    <property type="entry name" value="BAH_BAHCC1"/>
    <property type="match status" value="1"/>
</dbReference>
<name>A0AAD9KTM7_RIDPI</name>
<feature type="compositionally biased region" description="Low complexity" evidence="1">
    <location>
        <begin position="1898"/>
        <end position="1919"/>
    </location>
</feature>
<feature type="region of interest" description="Disordered" evidence="1">
    <location>
        <begin position="1101"/>
        <end position="1132"/>
    </location>
</feature>
<feature type="compositionally biased region" description="Basic and acidic residues" evidence="1">
    <location>
        <begin position="80"/>
        <end position="95"/>
    </location>
</feature>
<dbReference type="InterPro" id="IPR052429">
    <property type="entry name" value="BAH_domain_protein"/>
</dbReference>
<feature type="compositionally biased region" description="Low complexity" evidence="1">
    <location>
        <begin position="1590"/>
        <end position="1604"/>
    </location>
</feature>
<feature type="compositionally biased region" description="Basic and acidic residues" evidence="1">
    <location>
        <begin position="2221"/>
        <end position="2235"/>
    </location>
</feature>
<dbReference type="InterPro" id="IPR056841">
    <property type="entry name" value="TNRC18_BAHCC1-like_SH3"/>
</dbReference>
<protein>
    <recommendedName>
        <fullName evidence="2">BAH domain-containing protein</fullName>
    </recommendedName>
</protein>
<dbReference type="Pfam" id="PF24912">
    <property type="entry name" value="SH3_TNRC18"/>
    <property type="match status" value="1"/>
</dbReference>
<dbReference type="GO" id="GO:0003682">
    <property type="term" value="F:chromatin binding"/>
    <property type="evidence" value="ECO:0007669"/>
    <property type="project" value="InterPro"/>
</dbReference>
<evidence type="ECO:0000259" key="2">
    <source>
        <dbReference type="PROSITE" id="PS51038"/>
    </source>
</evidence>
<dbReference type="InterPro" id="IPR001025">
    <property type="entry name" value="BAH_dom"/>
</dbReference>
<keyword evidence="4" id="KW-1185">Reference proteome</keyword>
<evidence type="ECO:0000313" key="4">
    <source>
        <dbReference type="Proteomes" id="UP001209878"/>
    </source>
</evidence>
<feature type="region of interest" description="Disordered" evidence="1">
    <location>
        <begin position="1275"/>
        <end position="1316"/>
    </location>
</feature>
<feature type="region of interest" description="Disordered" evidence="1">
    <location>
        <begin position="798"/>
        <end position="839"/>
    </location>
</feature>
<feature type="compositionally biased region" description="Basic residues" evidence="1">
    <location>
        <begin position="1872"/>
        <end position="1881"/>
    </location>
</feature>
<feature type="region of interest" description="Disordered" evidence="1">
    <location>
        <begin position="1365"/>
        <end position="1630"/>
    </location>
</feature>
<feature type="compositionally biased region" description="Basic residues" evidence="1">
    <location>
        <begin position="1386"/>
        <end position="1401"/>
    </location>
</feature>